<dbReference type="RefSeq" id="XP_008298805.1">
    <property type="nucleotide sequence ID" value="XM_008300583.1"/>
</dbReference>
<organism evidence="2">
    <name type="scientific">Stegastes partitus</name>
    <name type="common">bicolor damselfish</name>
    <dbReference type="NCBI Taxonomy" id="144197"/>
    <lineage>
        <taxon>Eukaryota</taxon>
        <taxon>Metazoa</taxon>
        <taxon>Chordata</taxon>
        <taxon>Craniata</taxon>
        <taxon>Vertebrata</taxon>
        <taxon>Euteleostomi</taxon>
        <taxon>Actinopterygii</taxon>
        <taxon>Neopterygii</taxon>
        <taxon>Teleostei</taxon>
        <taxon>Neoteleostei</taxon>
        <taxon>Acanthomorphata</taxon>
        <taxon>Ovalentaria</taxon>
        <taxon>Pomacentridae</taxon>
        <taxon>Stegastes</taxon>
    </lineage>
</organism>
<dbReference type="InterPro" id="IPR003409">
    <property type="entry name" value="MORN"/>
</dbReference>
<proteinExistence type="predicted"/>
<dbReference type="GeneTree" id="ENSGT00390000006619"/>
<dbReference type="SMART" id="SM00698">
    <property type="entry name" value="MORN"/>
    <property type="match status" value="2"/>
</dbReference>
<accession>A0A3B5AIJ0</accession>
<evidence type="ECO:0000313" key="3">
    <source>
        <dbReference type="Proteomes" id="UP000694891"/>
    </source>
</evidence>
<keyword evidence="3" id="KW-1185">Reference proteome</keyword>
<gene>
    <name evidence="4" type="primary">morn2</name>
</gene>
<sequence length="164" mass="17782">MSDEGLVKVSYVFPNGDKYEGECSRSECGAIVRSGNGKHTSASGVTYIGEWHEDKVCICCVSTHCDKTLSGCMLLSHALSLCLSQMHGRGTLQHPSGAVYEGEFKGNMYHGTGTYTFPDKSVYKGHFQENRLEGDGAFINAQGLVWTGEFHGKAALGLKLQHSI</sequence>
<dbReference type="GeneID" id="103371312"/>
<dbReference type="Gene3D" id="2.20.110.10">
    <property type="entry name" value="Histone H3 K4-specific methyltransferase SET7/9 N-terminal domain"/>
    <property type="match status" value="1"/>
</dbReference>
<evidence type="ECO:0000256" key="1">
    <source>
        <dbReference type="ARBA" id="ARBA00022737"/>
    </source>
</evidence>
<dbReference type="Ensembl" id="ENSSPAT00000021603.1">
    <property type="protein sequence ID" value="ENSSPAP00000021278.1"/>
    <property type="gene ID" value="ENSSPAG00000016047.1"/>
</dbReference>
<dbReference type="STRING" id="144197.ENSSPAP00000021278"/>
<protein>
    <submittedName>
        <fullName evidence="2">MORN repeat containing 2</fullName>
    </submittedName>
    <submittedName>
        <fullName evidence="4">MORN repeat-containing protein 2 isoform X2</fullName>
    </submittedName>
</protein>
<dbReference type="PANTHER" id="PTHR46917">
    <property type="entry name" value="MORN REPEAT-CONTAINING PROTEIN 2"/>
    <property type="match status" value="1"/>
</dbReference>
<name>A0A3B5AIJ0_9TELE</name>
<keyword evidence="1" id="KW-0677">Repeat</keyword>
<dbReference type="Proteomes" id="UP000694891">
    <property type="component" value="Unplaced"/>
</dbReference>
<dbReference type="PANTHER" id="PTHR46917:SF1">
    <property type="entry name" value="MORN REPEAT-CONTAINING PROTEIN 2"/>
    <property type="match status" value="1"/>
</dbReference>
<evidence type="ECO:0000313" key="4">
    <source>
        <dbReference type="RefSeq" id="XP_008298805.1"/>
    </source>
</evidence>
<reference evidence="2" key="1">
    <citation type="submission" date="2023-09" db="UniProtKB">
        <authorList>
            <consortium name="Ensembl"/>
        </authorList>
    </citation>
    <scope>IDENTIFICATION</scope>
</reference>
<dbReference type="SUPFAM" id="SSF82185">
    <property type="entry name" value="Histone H3 K4-specific methyltransferase SET7/9 N-terminal domain"/>
    <property type="match status" value="2"/>
</dbReference>
<dbReference type="Pfam" id="PF02493">
    <property type="entry name" value="MORN"/>
    <property type="match status" value="3"/>
</dbReference>
<dbReference type="OrthoDB" id="437960at2759"/>
<dbReference type="CTD" id="729967"/>
<reference evidence="4" key="2">
    <citation type="submission" date="2025-04" db="UniProtKB">
        <authorList>
            <consortium name="RefSeq"/>
        </authorList>
    </citation>
    <scope>IDENTIFICATION</scope>
</reference>
<dbReference type="AlphaFoldDB" id="A0A3B5AIJ0"/>
<dbReference type="InterPro" id="IPR052849">
    <property type="entry name" value="MORN_repeat_protein"/>
</dbReference>
<evidence type="ECO:0000313" key="2">
    <source>
        <dbReference type="Ensembl" id="ENSSPAP00000021278.1"/>
    </source>
</evidence>